<evidence type="ECO:0000256" key="6">
    <source>
        <dbReference type="RuleBase" id="RU003887"/>
    </source>
</evidence>
<sequence>MLTLRSRRASCRIFPTSSRSSLTKRRRTALSDETEQKRIVSMRLQKFLARAGVASRRGSENLMTAGRVCVNGAVVTELGSRVDPRVDVVTVDGMQVHLADGAVTIMLHKPAGYITTMSDPQGRPTVADLVPHDRYPGLFPIGRLDYDTTGLLLFSTDGELGNGLLHPRKHVDKTYEALVDGVMTPGEARRLREGVLLDDGMTLPAEVEVLEAARGRSLVSITIHEGRKRQVRRMCSFVGHPVVELHRKSFGPLGLRGLEEGSWRLLDADEVAELRRAAGLEDAQW</sequence>
<dbReference type="AlphaFoldDB" id="A0A3N0AHB2"/>
<dbReference type="SUPFAM" id="SSF55174">
    <property type="entry name" value="Alpha-L RNA-binding motif"/>
    <property type="match status" value="1"/>
</dbReference>
<comment type="catalytic activity">
    <reaction evidence="1">
        <text>a uridine in RNA = a pseudouridine in RNA</text>
        <dbReference type="Rhea" id="RHEA:48348"/>
        <dbReference type="Rhea" id="RHEA-COMP:12068"/>
        <dbReference type="Rhea" id="RHEA-COMP:12069"/>
        <dbReference type="ChEBI" id="CHEBI:65314"/>
        <dbReference type="ChEBI" id="CHEBI:65315"/>
    </reaction>
</comment>
<evidence type="ECO:0000256" key="4">
    <source>
        <dbReference type="ARBA" id="ARBA00023235"/>
    </source>
</evidence>
<dbReference type="InterPro" id="IPR020103">
    <property type="entry name" value="PsdUridine_synth_cat_dom_sf"/>
</dbReference>
<dbReference type="PROSITE" id="PS01149">
    <property type="entry name" value="PSI_RSU"/>
    <property type="match status" value="1"/>
</dbReference>
<comment type="caution">
    <text evidence="8">The sequence shown here is derived from an EMBL/GenBank/DDBJ whole genome shotgun (WGS) entry which is preliminary data.</text>
</comment>
<protein>
    <recommendedName>
        <fullName evidence="6">Pseudouridine synthase</fullName>
        <ecNumber evidence="6">5.4.99.-</ecNumber>
    </recommendedName>
</protein>
<keyword evidence="3 5" id="KW-0694">RNA-binding</keyword>
<dbReference type="GO" id="GO:0120159">
    <property type="term" value="F:rRNA pseudouridine synthase activity"/>
    <property type="evidence" value="ECO:0007669"/>
    <property type="project" value="UniProtKB-ARBA"/>
</dbReference>
<evidence type="ECO:0000256" key="1">
    <source>
        <dbReference type="ARBA" id="ARBA00000073"/>
    </source>
</evidence>
<dbReference type="NCBIfam" id="TIGR00093">
    <property type="entry name" value="pseudouridine synthase"/>
    <property type="match status" value="1"/>
</dbReference>
<dbReference type="Proteomes" id="UP000267368">
    <property type="component" value="Unassembled WGS sequence"/>
</dbReference>
<evidence type="ECO:0000256" key="3">
    <source>
        <dbReference type="ARBA" id="ARBA00022884"/>
    </source>
</evidence>
<dbReference type="PANTHER" id="PTHR47683">
    <property type="entry name" value="PSEUDOURIDINE SYNTHASE FAMILY PROTEIN-RELATED"/>
    <property type="match status" value="1"/>
</dbReference>
<dbReference type="InterPro" id="IPR050343">
    <property type="entry name" value="RsuA_PseudoU_synthase"/>
</dbReference>
<keyword evidence="4 6" id="KW-0413">Isomerase</keyword>
<dbReference type="Pfam" id="PF01479">
    <property type="entry name" value="S4"/>
    <property type="match status" value="1"/>
</dbReference>
<dbReference type="SUPFAM" id="SSF55120">
    <property type="entry name" value="Pseudouridine synthase"/>
    <property type="match status" value="1"/>
</dbReference>
<dbReference type="InterPro" id="IPR036986">
    <property type="entry name" value="S4_RNA-bd_sf"/>
</dbReference>
<dbReference type="EC" id="5.4.99.-" evidence="6"/>
<feature type="domain" description="RNA-binding S4" evidence="7">
    <location>
        <begin position="42"/>
        <end position="99"/>
    </location>
</feature>
<dbReference type="InterPro" id="IPR018496">
    <property type="entry name" value="PsdUridine_synth_RsuA/RluB_CS"/>
</dbReference>
<dbReference type="InterPro" id="IPR006145">
    <property type="entry name" value="PsdUridine_synth_RsuA/RluA"/>
</dbReference>
<dbReference type="FunFam" id="3.30.70.1560:FF:000001">
    <property type="entry name" value="Pseudouridine synthase"/>
    <property type="match status" value="1"/>
</dbReference>
<dbReference type="OrthoDB" id="9807213at2"/>
<accession>A0A3N0AHB2</accession>
<dbReference type="PANTHER" id="PTHR47683:SF2">
    <property type="entry name" value="RNA-BINDING S4 DOMAIN-CONTAINING PROTEIN"/>
    <property type="match status" value="1"/>
</dbReference>
<evidence type="ECO:0000313" key="8">
    <source>
        <dbReference type="EMBL" id="RNL21523.1"/>
    </source>
</evidence>
<dbReference type="FunFam" id="3.10.290.10:FF:000003">
    <property type="entry name" value="Pseudouridine synthase"/>
    <property type="match status" value="1"/>
</dbReference>
<organism evidence="8 9">
    <name type="scientific">Slackia faecicanis</name>
    <dbReference type="NCBI Taxonomy" id="255723"/>
    <lineage>
        <taxon>Bacteria</taxon>
        <taxon>Bacillati</taxon>
        <taxon>Actinomycetota</taxon>
        <taxon>Coriobacteriia</taxon>
        <taxon>Eggerthellales</taxon>
        <taxon>Eggerthellaceae</taxon>
        <taxon>Slackia</taxon>
    </lineage>
</organism>
<dbReference type="Gene3D" id="3.30.2350.10">
    <property type="entry name" value="Pseudouridine synthase"/>
    <property type="match status" value="1"/>
</dbReference>
<evidence type="ECO:0000256" key="2">
    <source>
        <dbReference type="ARBA" id="ARBA00008348"/>
    </source>
</evidence>
<dbReference type="Gene3D" id="3.10.290.10">
    <property type="entry name" value="RNA-binding S4 domain"/>
    <property type="match status" value="1"/>
</dbReference>
<dbReference type="GO" id="GO:0005829">
    <property type="term" value="C:cytosol"/>
    <property type="evidence" value="ECO:0007669"/>
    <property type="project" value="UniProtKB-ARBA"/>
</dbReference>
<evidence type="ECO:0000259" key="7">
    <source>
        <dbReference type="SMART" id="SM00363"/>
    </source>
</evidence>
<dbReference type="InterPro" id="IPR002942">
    <property type="entry name" value="S4_RNA-bd"/>
</dbReference>
<dbReference type="GO" id="GO:0003723">
    <property type="term" value="F:RNA binding"/>
    <property type="evidence" value="ECO:0007669"/>
    <property type="project" value="UniProtKB-KW"/>
</dbReference>
<comment type="similarity">
    <text evidence="2 6">Belongs to the pseudouridine synthase RsuA family.</text>
</comment>
<reference evidence="9" key="1">
    <citation type="submission" date="2018-05" db="EMBL/GenBank/DDBJ databases">
        <title>Genome Sequencing of selected type strains of the family Eggerthellaceae.</title>
        <authorList>
            <person name="Danylec N."/>
            <person name="Stoll D.A."/>
            <person name="Doetsch A."/>
            <person name="Huch M."/>
        </authorList>
    </citation>
    <scope>NUCLEOTIDE SEQUENCE [LARGE SCALE GENOMIC DNA]</scope>
    <source>
        <strain evidence="9">DSM 17537</strain>
    </source>
</reference>
<keyword evidence="9" id="KW-1185">Reference proteome</keyword>
<proteinExistence type="inferred from homology"/>
<dbReference type="Pfam" id="PF00849">
    <property type="entry name" value="PseudoU_synth_2"/>
    <property type="match status" value="1"/>
</dbReference>
<dbReference type="SMART" id="SM00363">
    <property type="entry name" value="S4"/>
    <property type="match status" value="1"/>
</dbReference>
<dbReference type="PROSITE" id="PS50889">
    <property type="entry name" value="S4"/>
    <property type="match status" value="1"/>
</dbReference>
<evidence type="ECO:0000313" key="9">
    <source>
        <dbReference type="Proteomes" id="UP000267368"/>
    </source>
</evidence>
<dbReference type="EMBL" id="QICB01000001">
    <property type="protein sequence ID" value="RNL21523.1"/>
    <property type="molecule type" value="Genomic_DNA"/>
</dbReference>
<dbReference type="CDD" id="cd02870">
    <property type="entry name" value="PseudoU_synth_RsuA_like"/>
    <property type="match status" value="1"/>
</dbReference>
<dbReference type="GO" id="GO:0000455">
    <property type="term" value="P:enzyme-directed rRNA pseudouridine synthesis"/>
    <property type="evidence" value="ECO:0007669"/>
    <property type="project" value="UniProtKB-ARBA"/>
</dbReference>
<name>A0A3N0AHB2_9ACTN</name>
<dbReference type="InterPro" id="IPR000748">
    <property type="entry name" value="PsdUridine_synth_RsuA/RluB/E/F"/>
</dbReference>
<gene>
    <name evidence="8" type="ORF">DMP07_01390</name>
</gene>
<evidence type="ECO:0000256" key="5">
    <source>
        <dbReference type="PROSITE-ProRule" id="PRU00182"/>
    </source>
</evidence>
<dbReference type="CDD" id="cd00165">
    <property type="entry name" value="S4"/>
    <property type="match status" value="1"/>
</dbReference>